<reference evidence="1" key="1">
    <citation type="submission" date="2025-08" db="UniProtKB">
        <authorList>
            <consortium name="Ensembl"/>
        </authorList>
    </citation>
    <scope>IDENTIFICATION</scope>
</reference>
<name>A0A8C2LY32_CRIGR</name>
<organism evidence="1 2">
    <name type="scientific">Cricetulus griseus</name>
    <name type="common">Chinese hamster</name>
    <name type="synonym">Cricetulus barabensis griseus</name>
    <dbReference type="NCBI Taxonomy" id="10029"/>
    <lineage>
        <taxon>Eukaryota</taxon>
        <taxon>Metazoa</taxon>
        <taxon>Chordata</taxon>
        <taxon>Craniata</taxon>
        <taxon>Vertebrata</taxon>
        <taxon>Euteleostomi</taxon>
        <taxon>Mammalia</taxon>
        <taxon>Eutheria</taxon>
        <taxon>Euarchontoglires</taxon>
        <taxon>Glires</taxon>
        <taxon>Rodentia</taxon>
        <taxon>Myomorpha</taxon>
        <taxon>Muroidea</taxon>
        <taxon>Cricetidae</taxon>
        <taxon>Cricetinae</taxon>
        <taxon>Cricetulus</taxon>
    </lineage>
</organism>
<accession>A0A8C2LY32</accession>
<sequence>MAVWVPTPQLGKQPWSCALERRLWASEEEACPAGERRRALPVGNPTPLDRCSLSPGPGAFRWKCLLKKVSMPGAVGHTDSECQELSKEGTLRC</sequence>
<evidence type="ECO:0000313" key="2">
    <source>
        <dbReference type="Proteomes" id="UP000694386"/>
    </source>
</evidence>
<proteinExistence type="predicted"/>
<evidence type="ECO:0000313" key="1">
    <source>
        <dbReference type="Ensembl" id="ENSCGRP00001009843.1"/>
    </source>
</evidence>
<protein>
    <submittedName>
        <fullName evidence="1">Uncharacterized protein</fullName>
    </submittedName>
</protein>
<reference evidence="1" key="2">
    <citation type="submission" date="2025-09" db="UniProtKB">
        <authorList>
            <consortium name="Ensembl"/>
        </authorList>
    </citation>
    <scope>IDENTIFICATION</scope>
</reference>
<dbReference type="Ensembl" id="ENSCGRT00001014062.1">
    <property type="protein sequence ID" value="ENSCGRP00001009843.1"/>
    <property type="gene ID" value="ENSCGRG00001011874.1"/>
</dbReference>
<dbReference type="OMA" id="WKCFLKK"/>
<dbReference type="Proteomes" id="UP000694386">
    <property type="component" value="Unplaced"/>
</dbReference>
<dbReference type="AlphaFoldDB" id="A0A8C2LY32"/>